<feature type="region of interest" description="Disordered" evidence="1">
    <location>
        <begin position="368"/>
        <end position="387"/>
    </location>
</feature>
<organism evidence="2 3">
    <name type="scientific">Paraconiothyrium brasiliense</name>
    <dbReference type="NCBI Taxonomy" id="300254"/>
    <lineage>
        <taxon>Eukaryota</taxon>
        <taxon>Fungi</taxon>
        <taxon>Dikarya</taxon>
        <taxon>Ascomycota</taxon>
        <taxon>Pezizomycotina</taxon>
        <taxon>Dothideomycetes</taxon>
        <taxon>Pleosporomycetidae</taxon>
        <taxon>Pleosporales</taxon>
        <taxon>Massarineae</taxon>
        <taxon>Didymosphaeriaceae</taxon>
        <taxon>Paraconiothyrium</taxon>
    </lineage>
</organism>
<evidence type="ECO:0000313" key="2">
    <source>
        <dbReference type="EMBL" id="KAL1603706.1"/>
    </source>
</evidence>
<dbReference type="EMBL" id="JAKJXO020000006">
    <property type="protein sequence ID" value="KAL1603706.1"/>
    <property type="molecule type" value="Genomic_DNA"/>
</dbReference>
<comment type="caution">
    <text evidence="2">The sequence shown here is derived from an EMBL/GenBank/DDBJ whole genome shotgun (WGS) entry which is preliminary data.</text>
</comment>
<feature type="region of interest" description="Disordered" evidence="1">
    <location>
        <begin position="21"/>
        <end position="46"/>
    </location>
</feature>
<sequence>MPPFQRPSRPRPELLDDAVSSLKGKERKHDDLSQDRNMTLSSLEDDDCVDPGISDYGEGVVAHEYVPLEDRNLRKVAYTPTRKNIVPAREYKGQHEAAAIKGNQINQLDDANKSPPVTDDASDVMNPLIDGGEGLVIPRIKGVQSMDPEELNDLMEAMFESFAANPSVQDTPFAKTLNYFKQFKDKENSPSKSRRNASLPEEIAELAKEAQQEGVEDEKAVWDKYREIDLAPMDPIIDDGSDVDSIMGTPVRKTTNVAENSETNDRTRAVSIRPKTRDLPGDGKSNEQASAPLGLNAKVIEGYANETGPMYLVDIPGHFGDAFHLQFRTRASVELITVFLRKRGEALDASKDDIDRLVESFRECPGSFKIRDPSGPASSSSENGDYDQTLDDYAHEKQMILYQEDPVFVKIIGMLPEAAFWVVAQPIAHYSGRLLDAASKTFDAALQKLTGLSLDETPASE</sequence>
<evidence type="ECO:0000313" key="3">
    <source>
        <dbReference type="Proteomes" id="UP001521785"/>
    </source>
</evidence>
<dbReference type="Proteomes" id="UP001521785">
    <property type="component" value="Unassembled WGS sequence"/>
</dbReference>
<reference evidence="2 3" key="1">
    <citation type="submission" date="2024-02" db="EMBL/GenBank/DDBJ databases">
        <title>De novo assembly and annotation of 12 fungi associated with fruit tree decline syndrome in Ontario, Canada.</title>
        <authorList>
            <person name="Sulman M."/>
            <person name="Ellouze W."/>
            <person name="Ilyukhin E."/>
        </authorList>
    </citation>
    <scope>NUCLEOTIDE SEQUENCE [LARGE SCALE GENOMIC DNA]</scope>
    <source>
        <strain evidence="2 3">M42-189</strain>
    </source>
</reference>
<proteinExistence type="predicted"/>
<name>A0ABR3RH07_9PLEO</name>
<evidence type="ECO:0000256" key="1">
    <source>
        <dbReference type="SAM" id="MobiDB-lite"/>
    </source>
</evidence>
<accession>A0ABR3RH07</accession>
<protein>
    <submittedName>
        <fullName evidence="2">Uncharacterized protein</fullName>
    </submittedName>
</protein>
<gene>
    <name evidence="2" type="ORF">SLS60_005295</name>
</gene>
<keyword evidence="3" id="KW-1185">Reference proteome</keyword>
<feature type="compositionally biased region" description="Basic and acidic residues" evidence="1">
    <location>
        <begin position="23"/>
        <end position="34"/>
    </location>
</feature>